<dbReference type="Proteomes" id="UP000305202">
    <property type="component" value="Unassembled WGS sequence"/>
</dbReference>
<keyword evidence="2" id="KW-1185">Reference proteome</keyword>
<name>A0ABY2SI81_9HYPH</name>
<organism evidence="1 2">
    <name type="scientific">Martelella alba</name>
    <dbReference type="NCBI Taxonomy" id="2590451"/>
    <lineage>
        <taxon>Bacteria</taxon>
        <taxon>Pseudomonadati</taxon>
        <taxon>Pseudomonadota</taxon>
        <taxon>Alphaproteobacteria</taxon>
        <taxon>Hyphomicrobiales</taxon>
        <taxon>Aurantimonadaceae</taxon>
        <taxon>Martelella</taxon>
    </lineage>
</organism>
<feature type="non-terminal residue" evidence="1">
    <location>
        <position position="74"/>
    </location>
</feature>
<protein>
    <submittedName>
        <fullName evidence="1">Uncharacterized protein</fullName>
    </submittedName>
</protein>
<comment type="caution">
    <text evidence="1">The sequence shown here is derived from an EMBL/GenBank/DDBJ whole genome shotgun (WGS) entry which is preliminary data.</text>
</comment>
<sequence length="74" mass="8553">MNDKQKAFEEFCKTSEMYPFSYQKFFEAGYDARNAEVAELKKQLAENQAFFDGLHDAIRPEENKSQPIQAVSVP</sequence>
<evidence type="ECO:0000313" key="1">
    <source>
        <dbReference type="EMBL" id="TKI03540.1"/>
    </source>
</evidence>
<reference evidence="1 2" key="1">
    <citation type="submission" date="2019-04" db="EMBL/GenBank/DDBJ databases">
        <authorList>
            <person name="Li M."/>
            <person name="Gao C."/>
        </authorList>
    </citation>
    <scope>NUCLEOTIDE SEQUENCE [LARGE SCALE GENOMIC DNA]</scope>
    <source>
        <strain evidence="1 2">BGMRC 2031</strain>
    </source>
</reference>
<proteinExistence type="predicted"/>
<accession>A0ABY2SI81</accession>
<dbReference type="RefSeq" id="WP_136992280.1">
    <property type="nucleotide sequence ID" value="NZ_SZPQ01000041.1"/>
</dbReference>
<dbReference type="EMBL" id="SZPQ01000041">
    <property type="protein sequence ID" value="TKI03540.1"/>
    <property type="molecule type" value="Genomic_DNA"/>
</dbReference>
<gene>
    <name evidence="1" type="ORF">FCN80_20900</name>
</gene>
<evidence type="ECO:0000313" key="2">
    <source>
        <dbReference type="Proteomes" id="UP000305202"/>
    </source>
</evidence>